<reference evidence="3 4" key="1">
    <citation type="submission" date="2018-07" db="EMBL/GenBank/DDBJ databases">
        <title>Desertimonas flava gen. nov. sp. nov.</title>
        <authorList>
            <person name="Liu S."/>
        </authorList>
    </citation>
    <scope>NUCLEOTIDE SEQUENCE [LARGE SCALE GENOMIC DNA]</scope>
    <source>
        <strain evidence="3 4">16Sb5-5</strain>
    </source>
</reference>
<evidence type="ECO:0000313" key="4">
    <source>
        <dbReference type="Proteomes" id="UP000252770"/>
    </source>
</evidence>
<dbReference type="EMBL" id="QOUI01000007">
    <property type="protein sequence ID" value="RCK69128.1"/>
    <property type="molecule type" value="Genomic_DNA"/>
</dbReference>
<dbReference type="PROSITE" id="PS51257">
    <property type="entry name" value="PROKAR_LIPOPROTEIN"/>
    <property type="match status" value="1"/>
</dbReference>
<evidence type="ECO:0000256" key="2">
    <source>
        <dbReference type="SAM" id="SignalP"/>
    </source>
</evidence>
<feature type="region of interest" description="Disordered" evidence="1">
    <location>
        <begin position="29"/>
        <end position="56"/>
    </location>
</feature>
<proteinExistence type="predicted"/>
<accession>A0A367YTI5</accession>
<evidence type="ECO:0008006" key="5">
    <source>
        <dbReference type="Google" id="ProtNLM"/>
    </source>
</evidence>
<dbReference type="Proteomes" id="UP000252770">
    <property type="component" value="Unassembled WGS sequence"/>
</dbReference>
<feature type="region of interest" description="Disordered" evidence="1">
    <location>
        <begin position="334"/>
        <end position="354"/>
    </location>
</feature>
<dbReference type="AlphaFoldDB" id="A0A367YTI5"/>
<feature type="chain" id="PRO_5038939965" description="Right-handed parallel beta-helix repeat-containing protein" evidence="2">
    <location>
        <begin position="24"/>
        <end position="373"/>
    </location>
</feature>
<evidence type="ECO:0000256" key="1">
    <source>
        <dbReference type="SAM" id="MobiDB-lite"/>
    </source>
</evidence>
<organism evidence="3 4">
    <name type="scientific">Desertihabitans brevis</name>
    <dbReference type="NCBI Taxonomy" id="2268447"/>
    <lineage>
        <taxon>Bacteria</taxon>
        <taxon>Bacillati</taxon>
        <taxon>Actinomycetota</taxon>
        <taxon>Actinomycetes</taxon>
        <taxon>Propionibacteriales</taxon>
        <taxon>Propionibacteriaceae</taxon>
        <taxon>Desertihabitans</taxon>
    </lineage>
</organism>
<keyword evidence="2" id="KW-0732">Signal</keyword>
<evidence type="ECO:0000313" key="3">
    <source>
        <dbReference type="EMBL" id="RCK69128.1"/>
    </source>
</evidence>
<sequence>MGRRRTSTAALAVLTALSLTLLVGCTPWDGLQPDGPPPTGGEAGQSTGPLPEPEPVDAPVEVFVAPRGQCDPDASGRSADAAVCDLEGAHRVVERLHEQGRARGDLTIRFAGGRYDMGTYYWRTWAQPGHTLRFVPDWWEPGTEEPAGPLPEFHGEPTSSHWLSVVRDASSPQPVGTVQIAHLAVTGYRNGIMVNGGLILGGSPEERAEAIDPPVPYVSVHRVVIEDLGNRHVPDAAPAEWALALRNVVSGSVRDSRFEWIANAEDDEKYAHAVYAMESEGVSITGNLFHRISGDPVRLRNDNRDFLVLRNHFVRSGTRAAVSDWHVDREAAKERDQGWEVSSEEPEMRGNRVYDGGYRGGRVVEWRPSEEVR</sequence>
<feature type="signal peptide" evidence="2">
    <location>
        <begin position="1"/>
        <end position="23"/>
    </location>
</feature>
<comment type="caution">
    <text evidence="3">The sequence shown here is derived from an EMBL/GenBank/DDBJ whole genome shotgun (WGS) entry which is preliminary data.</text>
</comment>
<name>A0A367YTI5_9ACTN</name>
<keyword evidence="4" id="KW-1185">Reference proteome</keyword>
<dbReference type="InterPro" id="IPR011050">
    <property type="entry name" value="Pectin_lyase_fold/virulence"/>
</dbReference>
<dbReference type="RefSeq" id="WP_114126984.1">
    <property type="nucleotide sequence ID" value="NZ_QOUI01000007.1"/>
</dbReference>
<gene>
    <name evidence="3" type="ORF">DT076_12340</name>
</gene>
<dbReference type="SUPFAM" id="SSF51126">
    <property type="entry name" value="Pectin lyase-like"/>
    <property type="match status" value="1"/>
</dbReference>
<protein>
    <recommendedName>
        <fullName evidence="5">Right-handed parallel beta-helix repeat-containing protein</fullName>
    </recommendedName>
</protein>